<dbReference type="GO" id="GO:0006351">
    <property type="term" value="P:DNA-templated transcription"/>
    <property type="evidence" value="ECO:0007669"/>
    <property type="project" value="InterPro"/>
</dbReference>
<dbReference type="Gene3D" id="4.10.240.10">
    <property type="entry name" value="Zn(2)-C6 fungal-type DNA-binding domain"/>
    <property type="match status" value="1"/>
</dbReference>
<sequence length="864" mass="96023">MASHADTDMLNPDRRPVETSIGGISGKRKRAKYTARACQYCQRRKIKCLGGVPCRPCLSRGHECRRANQDDGDAEAGSHSSDPRCCPAADGKASEESSASATAFATLLRRLAQVEEQLSMATTVSTAPAESSDRQNEETNAATSLWLGSPQDTVADAEPRRSRPVQGQDPIWDGRSAFAGESSTSYSLDQVEDRLERLGVDRPVRAPSPPAQPLTPSPGPMTPEQGASAPRTEWRRDGGVRQLLRSNGVAFDRERWEVWLSSFFAEVHPLYPFLHPPAVWEELTKMWNISLACGGVAENDLDLKLAQVFLTLAIGCCQTATRSASSGRHSAGWSLYCVATKLTGDVLNLCSHRASPLLQLQTLCLMVVYLFRLDANERAQNVLALAVSHAHSLGINRNATLENMPHFQNEMLRRVWWCIYVLDRRLCLETGRPFFILDLNSNTELPSNVSDVWLSAHRFSQNTTSDIHTAIVKELQRNSCSSVSYLKAMIEYSRIVGKVWESMYTAPFAKQTLSDYIEVLLDHWLDTLPPTLVYDGNAKRGSQELTITRTVMFQRFLLYLRNHYVRLMIRKPVLQPATNDVESNFICISLAHTIIEAFLQAPPTWGVLKFPCLQYLLGATTASLSLLITEPTLRPRYAKATISAANMLKRSCYESWVSAKTARAIARLDAVVRSILSSYQAQALASLDLTAAEQAPSKHREVTRYGRNAQQERLYSMAFVGEIGNQMSPPFRQRGSGVAQRETPPSSGGRRDVVPPTKIDTERNRQPGARVQVEQHNMSAADFTWPDVSVEELDFERLISDGGFVDSATDHLALMPWNGGTTAWLDRLFDTTSDTHLQQPMHIDPNYLTANQRSSHSGSATCSF</sequence>
<dbReference type="InterPro" id="IPR050987">
    <property type="entry name" value="AtrR-like"/>
</dbReference>
<evidence type="ECO:0000313" key="5">
    <source>
        <dbReference type="EMBL" id="KAH7145813.1"/>
    </source>
</evidence>
<dbReference type="PANTHER" id="PTHR46910">
    <property type="entry name" value="TRANSCRIPTION FACTOR PDR1"/>
    <property type="match status" value="1"/>
</dbReference>
<reference evidence="5" key="1">
    <citation type="journal article" date="2021" name="Nat. Commun.">
        <title>Genetic determinants of endophytism in the Arabidopsis root mycobiome.</title>
        <authorList>
            <person name="Mesny F."/>
            <person name="Miyauchi S."/>
            <person name="Thiergart T."/>
            <person name="Pickel B."/>
            <person name="Atanasova L."/>
            <person name="Karlsson M."/>
            <person name="Huettel B."/>
            <person name="Barry K.W."/>
            <person name="Haridas S."/>
            <person name="Chen C."/>
            <person name="Bauer D."/>
            <person name="Andreopoulos W."/>
            <person name="Pangilinan J."/>
            <person name="LaButti K."/>
            <person name="Riley R."/>
            <person name="Lipzen A."/>
            <person name="Clum A."/>
            <person name="Drula E."/>
            <person name="Henrissat B."/>
            <person name="Kohler A."/>
            <person name="Grigoriev I.V."/>
            <person name="Martin F.M."/>
            <person name="Hacquard S."/>
        </authorList>
    </citation>
    <scope>NUCLEOTIDE SEQUENCE</scope>
    <source>
        <strain evidence="5">MPI-CAGE-AT-0021</strain>
    </source>
</reference>
<feature type="region of interest" description="Disordered" evidence="3">
    <location>
        <begin position="200"/>
        <end position="236"/>
    </location>
</feature>
<evidence type="ECO:0000256" key="3">
    <source>
        <dbReference type="SAM" id="MobiDB-lite"/>
    </source>
</evidence>
<dbReference type="GO" id="GO:0000981">
    <property type="term" value="F:DNA-binding transcription factor activity, RNA polymerase II-specific"/>
    <property type="evidence" value="ECO:0007669"/>
    <property type="project" value="InterPro"/>
</dbReference>
<feature type="compositionally biased region" description="Pro residues" evidence="3">
    <location>
        <begin position="206"/>
        <end position="221"/>
    </location>
</feature>
<proteinExistence type="predicted"/>
<comment type="caution">
    <text evidence="5">The sequence shown here is derived from an EMBL/GenBank/DDBJ whole genome shotgun (WGS) entry which is preliminary data.</text>
</comment>
<dbReference type="InterPro" id="IPR001138">
    <property type="entry name" value="Zn2Cys6_DnaBD"/>
</dbReference>
<feature type="compositionally biased region" description="Basic and acidic residues" evidence="3">
    <location>
        <begin position="1"/>
        <end position="17"/>
    </location>
</feature>
<evidence type="ECO:0000256" key="2">
    <source>
        <dbReference type="ARBA" id="ARBA00023242"/>
    </source>
</evidence>
<dbReference type="InterPro" id="IPR007219">
    <property type="entry name" value="XnlR_reg_dom"/>
</dbReference>
<evidence type="ECO:0000256" key="1">
    <source>
        <dbReference type="ARBA" id="ARBA00022723"/>
    </source>
</evidence>
<dbReference type="Pfam" id="PF00172">
    <property type="entry name" value="Zn_clus"/>
    <property type="match status" value="1"/>
</dbReference>
<keyword evidence="1" id="KW-0479">Metal-binding</keyword>
<feature type="compositionally biased region" description="Basic and acidic residues" evidence="3">
    <location>
        <begin position="749"/>
        <end position="765"/>
    </location>
</feature>
<dbReference type="GO" id="GO:0003677">
    <property type="term" value="F:DNA binding"/>
    <property type="evidence" value="ECO:0007669"/>
    <property type="project" value="InterPro"/>
</dbReference>
<dbReference type="CDD" id="cd00067">
    <property type="entry name" value="GAL4"/>
    <property type="match status" value="1"/>
</dbReference>
<dbReference type="OrthoDB" id="5296287at2759"/>
<dbReference type="Pfam" id="PF04082">
    <property type="entry name" value="Fungal_trans"/>
    <property type="match status" value="1"/>
</dbReference>
<gene>
    <name evidence="5" type="ORF">B0J13DRAFT_554219</name>
</gene>
<dbReference type="SMART" id="SM00066">
    <property type="entry name" value="GAL4"/>
    <property type="match status" value="1"/>
</dbReference>
<keyword evidence="2" id="KW-0539">Nucleus</keyword>
<dbReference type="InterPro" id="IPR036864">
    <property type="entry name" value="Zn2-C6_fun-type_DNA-bd_sf"/>
</dbReference>
<feature type="region of interest" description="Disordered" evidence="3">
    <location>
        <begin position="122"/>
        <end position="188"/>
    </location>
</feature>
<evidence type="ECO:0000259" key="4">
    <source>
        <dbReference type="PROSITE" id="PS50048"/>
    </source>
</evidence>
<feature type="region of interest" description="Disordered" evidence="3">
    <location>
        <begin position="65"/>
        <end position="98"/>
    </location>
</feature>
<accession>A0A9P9EWB7</accession>
<dbReference type="Proteomes" id="UP000717696">
    <property type="component" value="Unassembled WGS sequence"/>
</dbReference>
<dbReference type="GO" id="GO:0008270">
    <property type="term" value="F:zinc ion binding"/>
    <property type="evidence" value="ECO:0007669"/>
    <property type="project" value="InterPro"/>
</dbReference>
<keyword evidence="6" id="KW-1185">Reference proteome</keyword>
<feature type="region of interest" description="Disordered" evidence="3">
    <location>
        <begin position="1"/>
        <end position="28"/>
    </location>
</feature>
<dbReference type="CDD" id="cd12148">
    <property type="entry name" value="fungal_TF_MHR"/>
    <property type="match status" value="1"/>
</dbReference>
<name>A0A9P9EWB7_9HYPO</name>
<dbReference type="SMART" id="SM00906">
    <property type="entry name" value="Fungal_trans"/>
    <property type="match status" value="1"/>
</dbReference>
<dbReference type="AlphaFoldDB" id="A0A9P9EWB7"/>
<protein>
    <submittedName>
        <fullName evidence="5">Fungal-specific transcription factor domain-containing protein</fullName>
    </submittedName>
</protein>
<dbReference type="EMBL" id="JAGMUU010000009">
    <property type="protein sequence ID" value="KAH7145813.1"/>
    <property type="molecule type" value="Genomic_DNA"/>
</dbReference>
<feature type="domain" description="Zn(2)-C6 fungal-type" evidence="4">
    <location>
        <begin position="37"/>
        <end position="66"/>
    </location>
</feature>
<dbReference type="SUPFAM" id="SSF57701">
    <property type="entry name" value="Zn2/Cys6 DNA-binding domain"/>
    <property type="match status" value="1"/>
</dbReference>
<organism evidence="5 6">
    <name type="scientific">Dactylonectria estremocensis</name>
    <dbReference type="NCBI Taxonomy" id="1079267"/>
    <lineage>
        <taxon>Eukaryota</taxon>
        <taxon>Fungi</taxon>
        <taxon>Dikarya</taxon>
        <taxon>Ascomycota</taxon>
        <taxon>Pezizomycotina</taxon>
        <taxon>Sordariomycetes</taxon>
        <taxon>Hypocreomycetidae</taxon>
        <taxon>Hypocreales</taxon>
        <taxon>Nectriaceae</taxon>
        <taxon>Dactylonectria</taxon>
    </lineage>
</organism>
<dbReference type="PANTHER" id="PTHR46910:SF13">
    <property type="entry name" value="SPECIFIC TRANSCRIPTION FACTOR, PUTATIVE (AFU_ORTHOLOGUE AFUA_4G06190)-RELATED"/>
    <property type="match status" value="1"/>
</dbReference>
<dbReference type="PROSITE" id="PS50048">
    <property type="entry name" value="ZN2_CY6_FUNGAL_2"/>
    <property type="match status" value="1"/>
</dbReference>
<feature type="region of interest" description="Disordered" evidence="3">
    <location>
        <begin position="728"/>
        <end position="766"/>
    </location>
</feature>
<evidence type="ECO:0000313" key="6">
    <source>
        <dbReference type="Proteomes" id="UP000717696"/>
    </source>
</evidence>